<dbReference type="PANTHER" id="PTHR34989:SF1">
    <property type="entry name" value="PROTEIN HDED"/>
    <property type="match status" value="1"/>
</dbReference>
<feature type="transmembrane region" description="Helical" evidence="1">
    <location>
        <begin position="135"/>
        <end position="155"/>
    </location>
</feature>
<dbReference type="AlphaFoldDB" id="A0A4V1AAH4"/>
<keyword evidence="1" id="KW-1133">Transmembrane helix</keyword>
<dbReference type="InterPro" id="IPR052712">
    <property type="entry name" value="Acid_resist_chaperone_HdeD"/>
</dbReference>
<dbReference type="Proteomes" id="UP000293850">
    <property type="component" value="Chromosome"/>
</dbReference>
<dbReference type="InterPro" id="IPR005325">
    <property type="entry name" value="DUF308_memb"/>
</dbReference>
<dbReference type="GO" id="GO:0005886">
    <property type="term" value="C:plasma membrane"/>
    <property type="evidence" value="ECO:0007669"/>
    <property type="project" value="TreeGrafter"/>
</dbReference>
<evidence type="ECO:0000256" key="1">
    <source>
        <dbReference type="SAM" id="Phobius"/>
    </source>
</evidence>
<keyword evidence="3" id="KW-1185">Reference proteome</keyword>
<feature type="transmembrane region" description="Helical" evidence="1">
    <location>
        <begin position="47"/>
        <end position="69"/>
    </location>
</feature>
<accession>A0A4V1AAH4</accession>
<feature type="transmembrane region" description="Helical" evidence="1">
    <location>
        <begin position="161"/>
        <end position="183"/>
    </location>
</feature>
<dbReference type="KEGG" id="cars:E1B03_18735"/>
<sequence>MLNVTRDILSKLDDDVLVKQRRFLKFLACLMFFGGVLFILFPYVSGGVLSIIVGGILMCSGVALAIGMFKNRVHNFWPVVSAIVVSIAYFLMGYFFITAPELGIFAIATFLACLFCLGGIIRLTTLFKRRKEKKVWLQGGIGVLDLFIAWCFITAAPQASIYMVSMVTGIELMLSGISCVFIANQFRKP</sequence>
<keyword evidence="1" id="KW-0472">Membrane</keyword>
<feature type="transmembrane region" description="Helical" evidence="1">
    <location>
        <begin position="23"/>
        <end position="41"/>
    </location>
</feature>
<evidence type="ECO:0000313" key="3">
    <source>
        <dbReference type="Proteomes" id="UP000293850"/>
    </source>
</evidence>
<feature type="transmembrane region" description="Helical" evidence="1">
    <location>
        <begin position="76"/>
        <end position="97"/>
    </location>
</feature>
<name>A0A4V1AAH4_9ENTR</name>
<dbReference type="EMBL" id="CP037864">
    <property type="protein sequence ID" value="QBM24360.1"/>
    <property type="molecule type" value="Genomic_DNA"/>
</dbReference>
<organism evidence="2 3">
    <name type="scientific">Citrobacter arsenatis</name>
    <dbReference type="NCBI Taxonomy" id="2546350"/>
    <lineage>
        <taxon>Bacteria</taxon>
        <taxon>Pseudomonadati</taxon>
        <taxon>Pseudomonadota</taxon>
        <taxon>Gammaproteobacteria</taxon>
        <taxon>Enterobacterales</taxon>
        <taxon>Enterobacteriaceae</taxon>
        <taxon>Citrobacter</taxon>
    </lineage>
</organism>
<dbReference type="NCBIfam" id="NF007577">
    <property type="entry name" value="PRK10209.1"/>
    <property type="match status" value="1"/>
</dbReference>
<feature type="transmembrane region" description="Helical" evidence="1">
    <location>
        <begin position="103"/>
        <end position="123"/>
    </location>
</feature>
<proteinExistence type="predicted"/>
<dbReference type="RefSeq" id="WP_133086727.1">
    <property type="nucleotide sequence ID" value="NZ_CP037864.1"/>
</dbReference>
<dbReference type="PANTHER" id="PTHR34989">
    <property type="entry name" value="PROTEIN HDED"/>
    <property type="match status" value="1"/>
</dbReference>
<protein>
    <submittedName>
        <fullName evidence="2">HdeD family acid-resistance protein</fullName>
    </submittedName>
</protein>
<dbReference type="Pfam" id="PF03729">
    <property type="entry name" value="DUF308"/>
    <property type="match status" value="1"/>
</dbReference>
<keyword evidence="1" id="KW-0812">Transmembrane</keyword>
<reference evidence="2 3" key="1">
    <citation type="submission" date="2019-03" db="EMBL/GenBank/DDBJ databases">
        <title>Complete genome sequence of an arsenate-respiring bacteria, Citrobacter sp. LY-1.</title>
        <authorList>
            <person name="Wang H."/>
            <person name="Liu Y."/>
            <person name="Li Q."/>
            <person name="Huang J."/>
        </authorList>
    </citation>
    <scope>NUCLEOTIDE SEQUENCE [LARGE SCALE GENOMIC DNA]</scope>
    <source>
        <strain evidence="2 3">LY-1</strain>
    </source>
</reference>
<evidence type="ECO:0000313" key="2">
    <source>
        <dbReference type="EMBL" id="QBM24360.1"/>
    </source>
</evidence>
<gene>
    <name evidence="2" type="ORF">E1B03_18735</name>
</gene>